<evidence type="ECO:0000256" key="1">
    <source>
        <dbReference type="ARBA" id="ARBA00004049"/>
    </source>
</evidence>
<evidence type="ECO:0000256" key="5">
    <source>
        <dbReference type="ARBA" id="ARBA00023163"/>
    </source>
</evidence>
<evidence type="ECO:0000313" key="8">
    <source>
        <dbReference type="EMBL" id="KAL3742607.1"/>
    </source>
</evidence>
<comment type="function">
    <text evidence="1">Putative transcription factor.</text>
</comment>
<dbReference type="GO" id="GO:0003677">
    <property type="term" value="F:DNA binding"/>
    <property type="evidence" value="ECO:0007669"/>
    <property type="project" value="UniProtKB-KW"/>
</dbReference>
<sequence length="100" mass="12176">MVAKKMDTVKWVLVTRDVQKIKSASDDNDRMLSKEQISLDCYMPITRAAKELDIMTLLKKRCREFGIYIHRWPHRKLMNLQNFRMFKKWEDTPRSSLERW</sequence>
<evidence type="ECO:0000256" key="6">
    <source>
        <dbReference type="ARBA" id="ARBA00023242"/>
    </source>
</evidence>
<dbReference type="AlphaFoldDB" id="A0ABD3KTD1"/>
<keyword evidence="6" id="KW-0539">Nucleus</keyword>
<dbReference type="PANTHER" id="PTHR46373">
    <property type="entry name" value="PROTEIN RKD4"/>
    <property type="match status" value="1"/>
</dbReference>
<dbReference type="PANTHER" id="PTHR46373:SF20">
    <property type="entry name" value="PROTEIN RKD1"/>
    <property type="match status" value="1"/>
</dbReference>
<accession>A0ABD3KTD1</accession>
<evidence type="ECO:0000313" key="9">
    <source>
        <dbReference type="Proteomes" id="UP001634007"/>
    </source>
</evidence>
<dbReference type="Pfam" id="PF02042">
    <property type="entry name" value="RWP-RK"/>
    <property type="match status" value="1"/>
</dbReference>
<dbReference type="InterPro" id="IPR003035">
    <property type="entry name" value="RWP-RK_dom"/>
</dbReference>
<dbReference type="PROSITE" id="PS51519">
    <property type="entry name" value="RWP_RK"/>
    <property type="match status" value="1"/>
</dbReference>
<evidence type="ECO:0000256" key="3">
    <source>
        <dbReference type="ARBA" id="ARBA00023054"/>
    </source>
</evidence>
<keyword evidence="3" id="KW-0175">Coiled coil</keyword>
<dbReference type="InterPro" id="IPR044607">
    <property type="entry name" value="RKD-like"/>
</dbReference>
<keyword evidence="9" id="KW-1185">Reference proteome</keyword>
<dbReference type="EMBL" id="JBJKBG010000004">
    <property type="protein sequence ID" value="KAL3742607.1"/>
    <property type="molecule type" value="Genomic_DNA"/>
</dbReference>
<protein>
    <recommendedName>
        <fullName evidence="7">RWP-RK domain-containing protein</fullName>
    </recommendedName>
</protein>
<name>A0ABD3KTD1_EUCGL</name>
<evidence type="ECO:0000256" key="2">
    <source>
        <dbReference type="ARBA" id="ARBA00023015"/>
    </source>
</evidence>
<keyword evidence="5" id="KW-0804">Transcription</keyword>
<keyword evidence="2" id="KW-0805">Transcription regulation</keyword>
<proteinExistence type="predicted"/>
<evidence type="ECO:0000259" key="7">
    <source>
        <dbReference type="PROSITE" id="PS51519"/>
    </source>
</evidence>
<comment type="caution">
    <text evidence="8">The sequence shown here is derived from an EMBL/GenBank/DDBJ whole genome shotgun (WGS) entry which is preliminary data.</text>
</comment>
<gene>
    <name evidence="8" type="ORF">ACJRO7_017993</name>
</gene>
<organism evidence="8 9">
    <name type="scientific">Eucalyptus globulus</name>
    <name type="common">Tasmanian blue gum</name>
    <dbReference type="NCBI Taxonomy" id="34317"/>
    <lineage>
        <taxon>Eukaryota</taxon>
        <taxon>Viridiplantae</taxon>
        <taxon>Streptophyta</taxon>
        <taxon>Embryophyta</taxon>
        <taxon>Tracheophyta</taxon>
        <taxon>Spermatophyta</taxon>
        <taxon>Magnoliopsida</taxon>
        <taxon>eudicotyledons</taxon>
        <taxon>Gunneridae</taxon>
        <taxon>Pentapetalae</taxon>
        <taxon>rosids</taxon>
        <taxon>malvids</taxon>
        <taxon>Myrtales</taxon>
        <taxon>Myrtaceae</taxon>
        <taxon>Myrtoideae</taxon>
        <taxon>Eucalypteae</taxon>
        <taxon>Eucalyptus</taxon>
    </lineage>
</organism>
<dbReference type="Proteomes" id="UP001634007">
    <property type="component" value="Unassembled WGS sequence"/>
</dbReference>
<evidence type="ECO:0000256" key="4">
    <source>
        <dbReference type="ARBA" id="ARBA00023125"/>
    </source>
</evidence>
<feature type="domain" description="RWP-RK" evidence="7">
    <location>
        <begin position="15"/>
        <end position="100"/>
    </location>
</feature>
<reference evidence="8 9" key="1">
    <citation type="submission" date="2024-11" db="EMBL/GenBank/DDBJ databases">
        <title>Chromosome-level genome assembly of Eucalyptus globulus Labill. provides insights into its genome evolution.</title>
        <authorList>
            <person name="Li X."/>
        </authorList>
    </citation>
    <scope>NUCLEOTIDE SEQUENCE [LARGE SCALE GENOMIC DNA]</scope>
    <source>
        <strain evidence="8">CL2024</strain>
        <tissue evidence="8">Fresh tender leaves</tissue>
    </source>
</reference>
<keyword evidence="4" id="KW-0238">DNA-binding</keyword>